<gene>
    <name evidence="10" type="ORF">Rhola_00000610</name>
</gene>
<organism evidence="10 11">
    <name type="scientific">Rhodoluna lacicola</name>
    <dbReference type="NCBI Taxonomy" id="529884"/>
    <lineage>
        <taxon>Bacteria</taxon>
        <taxon>Bacillati</taxon>
        <taxon>Actinomycetota</taxon>
        <taxon>Actinomycetes</taxon>
        <taxon>Micrococcales</taxon>
        <taxon>Microbacteriaceae</taxon>
        <taxon>Luna cluster</taxon>
        <taxon>Luna-1 subcluster</taxon>
        <taxon>Rhodoluna</taxon>
    </lineage>
</organism>
<keyword evidence="7 8" id="KW-0472">Membrane</keyword>
<feature type="transmembrane region" description="Helical" evidence="8">
    <location>
        <begin position="507"/>
        <end position="528"/>
    </location>
</feature>
<feature type="transmembrane region" description="Helical" evidence="8">
    <location>
        <begin position="376"/>
        <end position="394"/>
    </location>
</feature>
<dbReference type="CDD" id="cd06261">
    <property type="entry name" value="TM_PBP2"/>
    <property type="match status" value="2"/>
</dbReference>
<feature type="transmembrane region" description="Helical" evidence="8">
    <location>
        <begin position="86"/>
        <end position="106"/>
    </location>
</feature>
<evidence type="ECO:0000256" key="1">
    <source>
        <dbReference type="ARBA" id="ARBA00004429"/>
    </source>
</evidence>
<evidence type="ECO:0000256" key="2">
    <source>
        <dbReference type="ARBA" id="ARBA00022448"/>
    </source>
</evidence>
<proteinExistence type="inferred from homology"/>
<dbReference type="STRING" id="529884.Rhola_00000610"/>
<name>A0A060JE80_9MICO</name>
<feature type="domain" description="ABC transmembrane type-1" evidence="9">
    <location>
        <begin position="331"/>
        <end position="529"/>
    </location>
</feature>
<feature type="transmembrane region" description="Helical" evidence="8">
    <location>
        <begin position="226"/>
        <end position="246"/>
    </location>
</feature>
<keyword evidence="3" id="KW-1003">Cell membrane</keyword>
<comment type="subcellular location">
    <subcellularLocation>
        <location evidence="1">Cell inner membrane</location>
        <topology evidence="1">Multi-pass membrane protein</topology>
    </subcellularLocation>
    <subcellularLocation>
        <location evidence="8">Cell membrane</location>
        <topology evidence="8">Multi-pass membrane protein</topology>
    </subcellularLocation>
</comment>
<dbReference type="GO" id="GO:0055085">
    <property type="term" value="P:transmembrane transport"/>
    <property type="evidence" value="ECO:0007669"/>
    <property type="project" value="InterPro"/>
</dbReference>
<evidence type="ECO:0000256" key="5">
    <source>
        <dbReference type="ARBA" id="ARBA00022692"/>
    </source>
</evidence>
<evidence type="ECO:0000313" key="11">
    <source>
        <dbReference type="Proteomes" id="UP000067708"/>
    </source>
</evidence>
<feature type="transmembrane region" description="Helical" evidence="8">
    <location>
        <begin position="5"/>
        <end position="27"/>
    </location>
</feature>
<protein>
    <submittedName>
        <fullName evidence="10">ABC-type Fe3+ transport system, permease component</fullName>
    </submittedName>
</protein>
<dbReference type="eggNOG" id="COG1178">
    <property type="taxonomic scope" value="Bacteria"/>
</dbReference>
<evidence type="ECO:0000256" key="7">
    <source>
        <dbReference type="ARBA" id="ARBA00023136"/>
    </source>
</evidence>
<dbReference type="GO" id="GO:0005886">
    <property type="term" value="C:plasma membrane"/>
    <property type="evidence" value="ECO:0007669"/>
    <property type="project" value="UniProtKB-SubCell"/>
</dbReference>
<feature type="transmembrane region" description="Helical" evidence="8">
    <location>
        <begin position="47"/>
        <end position="74"/>
    </location>
</feature>
<evidence type="ECO:0000256" key="3">
    <source>
        <dbReference type="ARBA" id="ARBA00022475"/>
    </source>
</evidence>
<feature type="transmembrane region" description="Helical" evidence="8">
    <location>
        <begin position="406"/>
        <end position="426"/>
    </location>
</feature>
<keyword evidence="5 8" id="KW-0812">Transmembrane</keyword>
<feature type="transmembrane region" description="Helical" evidence="8">
    <location>
        <begin position="126"/>
        <end position="145"/>
    </location>
</feature>
<evidence type="ECO:0000256" key="6">
    <source>
        <dbReference type="ARBA" id="ARBA00022989"/>
    </source>
</evidence>
<dbReference type="RefSeq" id="WP_038501552.1">
    <property type="nucleotide sequence ID" value="NZ_CP007490.1"/>
</dbReference>
<accession>A0A060JE80</accession>
<sequence length="546" mass="59472">MSKRLWLWVIPLLFIAVLFYWPLLKIIGLGLSSNWFEIYFEPATLKAIWFTIWQAGLSTLIALVIGIPGAYVLYRKRFFGQRFIRALITVPLVLPTIVVAIVFSSFRAEHKIYEQIGLGFFFENSIYWIIAAHVFVNYSLVVRTLGGVWATMDNETEEAAALAGAGRLRTTLLITLPQLKPAIVSASALTFLFCSSSYGIILILGGGQVQSVETQIATAALQFLDLNKAAALALLQTLITVVAFSISEAIAKHPIGIEQVDESTRKPAVDARDWPAVAITALAVIGMIGIPMLVLLAKAFTFDGGLSLQNFMNLAGRGDRELLNISVWQATLNTLRNVAISASIAVVLGSLVSYLLSRTHRSRRARFSNRTIDLLFLIPIGISSVVLGFGYLITFGDGPLPIRASWLVVPIVQALMALPLVIRLIYPALISIGADHREAAALAGANSRQTWWHIESGIIRHVILTAIGFALIAGIGEFGAASLLAFGDQATLPTVLYALISRPGSTNYGMAMAVSAIMIVLTFVLVFSSSARIPRRRRSIALKSHR</sequence>
<dbReference type="PROSITE" id="PS50928">
    <property type="entry name" value="ABC_TM1"/>
    <property type="match status" value="2"/>
</dbReference>
<dbReference type="KEGG" id="rla:Rhola_00000610"/>
<dbReference type="HOGENOM" id="CLU_021838_5_2_11"/>
<keyword evidence="6 8" id="KW-1133">Transmembrane helix</keyword>
<dbReference type="EMBL" id="CP007490">
    <property type="protein sequence ID" value="AIC46892.1"/>
    <property type="molecule type" value="Genomic_DNA"/>
</dbReference>
<dbReference type="Gene3D" id="1.10.3720.10">
    <property type="entry name" value="MetI-like"/>
    <property type="match status" value="2"/>
</dbReference>
<dbReference type="Pfam" id="PF00528">
    <property type="entry name" value="BPD_transp_1"/>
    <property type="match status" value="2"/>
</dbReference>
<reference evidence="10 11" key="1">
    <citation type="journal article" date="2014" name="Int. J. Syst. Evol. Microbiol.">
        <title>Rhodoluna lacicola gen. nov., sp. nov., a planktonic freshwater bacterium with stream-lined genome.</title>
        <authorList>
            <person name="Hahn M."/>
            <person name="Schmidt J."/>
            <person name="Taipale S.J."/>
            <person name="Doolittle W.F."/>
            <person name="Koll U."/>
        </authorList>
    </citation>
    <scope>NUCLEOTIDE SEQUENCE [LARGE SCALE GENOMIC DNA]</scope>
    <source>
        <strain evidence="10 11">MWH-Ta8</strain>
    </source>
</reference>
<keyword evidence="11" id="KW-1185">Reference proteome</keyword>
<dbReference type="OrthoDB" id="9804629at2"/>
<dbReference type="PANTHER" id="PTHR43357">
    <property type="entry name" value="INNER MEMBRANE ABC TRANSPORTER PERMEASE PROTEIN YDCV"/>
    <property type="match status" value="1"/>
</dbReference>
<keyword evidence="4" id="KW-0997">Cell inner membrane</keyword>
<feature type="transmembrane region" description="Helical" evidence="8">
    <location>
        <begin position="182"/>
        <end position="206"/>
    </location>
</feature>
<feature type="domain" description="ABC transmembrane type-1" evidence="9">
    <location>
        <begin position="48"/>
        <end position="247"/>
    </location>
</feature>
<evidence type="ECO:0000256" key="4">
    <source>
        <dbReference type="ARBA" id="ARBA00022519"/>
    </source>
</evidence>
<dbReference type="PANTHER" id="PTHR43357:SF4">
    <property type="entry name" value="INNER MEMBRANE ABC TRANSPORTER PERMEASE PROTEIN YDCV"/>
    <property type="match status" value="1"/>
</dbReference>
<dbReference type="InterPro" id="IPR000515">
    <property type="entry name" value="MetI-like"/>
</dbReference>
<dbReference type="SUPFAM" id="SSF161098">
    <property type="entry name" value="MetI-like"/>
    <property type="match status" value="2"/>
</dbReference>
<dbReference type="AlphaFoldDB" id="A0A060JE80"/>
<feature type="transmembrane region" description="Helical" evidence="8">
    <location>
        <begin position="274"/>
        <end position="297"/>
    </location>
</feature>
<keyword evidence="2 8" id="KW-0813">Transport</keyword>
<evidence type="ECO:0000259" key="9">
    <source>
        <dbReference type="PROSITE" id="PS50928"/>
    </source>
</evidence>
<evidence type="ECO:0000256" key="8">
    <source>
        <dbReference type="RuleBase" id="RU363032"/>
    </source>
</evidence>
<feature type="transmembrane region" description="Helical" evidence="8">
    <location>
        <begin position="462"/>
        <end position="487"/>
    </location>
</feature>
<feature type="transmembrane region" description="Helical" evidence="8">
    <location>
        <begin position="338"/>
        <end position="356"/>
    </location>
</feature>
<comment type="similarity">
    <text evidence="8">Belongs to the binding-protein-dependent transport system permease family.</text>
</comment>
<dbReference type="InterPro" id="IPR035906">
    <property type="entry name" value="MetI-like_sf"/>
</dbReference>
<evidence type="ECO:0000313" key="10">
    <source>
        <dbReference type="EMBL" id="AIC46892.1"/>
    </source>
</evidence>
<dbReference type="Proteomes" id="UP000067708">
    <property type="component" value="Chromosome"/>
</dbReference>